<proteinExistence type="predicted"/>
<gene>
    <name evidence="1" type="ORF">NZH93_17925</name>
</gene>
<comment type="caution">
    <text evidence="1">The sequence shown here is derived from an EMBL/GenBank/DDBJ whole genome shotgun (WGS) entry which is preliminary data.</text>
</comment>
<protein>
    <submittedName>
        <fullName evidence="1">Uncharacterized protein</fullName>
    </submittedName>
</protein>
<dbReference type="RefSeq" id="WP_259624243.1">
    <property type="nucleotide sequence ID" value="NZ_JANYMP010000007.1"/>
</dbReference>
<accession>A0A9X3AFG7</accession>
<keyword evidence="2" id="KW-1185">Reference proteome</keyword>
<dbReference type="Proteomes" id="UP001141259">
    <property type="component" value="Unassembled WGS sequence"/>
</dbReference>
<evidence type="ECO:0000313" key="1">
    <source>
        <dbReference type="EMBL" id="MCS7478742.1"/>
    </source>
</evidence>
<dbReference type="EMBL" id="JANYMP010000007">
    <property type="protein sequence ID" value="MCS7478742.1"/>
    <property type="molecule type" value="Genomic_DNA"/>
</dbReference>
<evidence type="ECO:0000313" key="2">
    <source>
        <dbReference type="Proteomes" id="UP001141259"/>
    </source>
</evidence>
<reference evidence="1" key="1">
    <citation type="submission" date="2022-08" db="EMBL/GenBank/DDBJ databases">
        <authorList>
            <person name="Tistechok S."/>
            <person name="Samborskyy M."/>
            <person name="Roman I."/>
        </authorList>
    </citation>
    <scope>NUCLEOTIDE SEQUENCE</scope>
    <source>
        <strain evidence="1">DSM 103496</strain>
    </source>
</reference>
<dbReference type="AlphaFoldDB" id="A0A9X3AFG7"/>
<name>A0A9X3AFG7_9PSEU</name>
<organism evidence="1 2">
    <name type="scientific">Umezawaea endophytica</name>
    <dbReference type="NCBI Taxonomy" id="1654476"/>
    <lineage>
        <taxon>Bacteria</taxon>
        <taxon>Bacillati</taxon>
        <taxon>Actinomycetota</taxon>
        <taxon>Actinomycetes</taxon>
        <taxon>Pseudonocardiales</taxon>
        <taxon>Pseudonocardiaceae</taxon>
        <taxon>Umezawaea</taxon>
    </lineage>
</organism>
<sequence>MISPAALSGGLAITQDHLDRTDLVVLVGHDGLVEWSSHRDHDAPTRPTPEQHLHDHLAGFSHTQVALAMPTEPEAVPLRRQWRP</sequence>